<dbReference type="InterPro" id="IPR048963">
    <property type="entry name" value="ArgZ/ArgE-like_C_2nd"/>
</dbReference>
<reference evidence="2" key="1">
    <citation type="submission" date="2018-05" db="EMBL/GenBank/DDBJ databases">
        <authorList>
            <person name="Lanie J.A."/>
            <person name="Ng W.-L."/>
            <person name="Kazmierczak K.M."/>
            <person name="Andrzejewski T.M."/>
            <person name="Davidsen T.M."/>
            <person name="Wayne K.J."/>
            <person name="Tettelin H."/>
            <person name="Glass J.I."/>
            <person name="Rusch D."/>
            <person name="Podicherti R."/>
            <person name="Tsui H.-C.T."/>
            <person name="Winkler M.E."/>
        </authorList>
    </citation>
    <scope>NUCLEOTIDE SEQUENCE</scope>
</reference>
<dbReference type="Gene3D" id="3.40.50.10690">
    <property type="entry name" value="putative lor/sdh protein like domains"/>
    <property type="match status" value="1"/>
</dbReference>
<feature type="non-terminal residue" evidence="2">
    <location>
        <position position="126"/>
    </location>
</feature>
<organism evidence="2">
    <name type="scientific">marine metagenome</name>
    <dbReference type="NCBI Taxonomy" id="408172"/>
    <lineage>
        <taxon>unclassified sequences</taxon>
        <taxon>metagenomes</taxon>
        <taxon>ecological metagenomes</taxon>
    </lineage>
</organism>
<protein>
    <recommendedName>
        <fullName evidence="1">Arginine dihydrolase ArgZ/ArgE-like C-terminal second subdomain domain-containing protein</fullName>
    </recommendedName>
</protein>
<name>A0A383ALN5_9ZZZZ</name>
<evidence type="ECO:0000259" key="1">
    <source>
        <dbReference type="Pfam" id="PF21570"/>
    </source>
</evidence>
<accession>A0A383ALN5</accession>
<dbReference type="EMBL" id="UINC01193195">
    <property type="protein sequence ID" value="SVE08682.1"/>
    <property type="molecule type" value="Genomic_DNA"/>
</dbReference>
<dbReference type="AlphaFoldDB" id="A0A383ALN5"/>
<sequence>MKNRFFGIFFLANRFMPAPIFDRSALKIKPLSQRIHDLSRDVVLDLEQPASLEHQDELKSVAESIIEAKGKRSSTLMMMGGHVIRSGVQKYIIDLMTRGYIDCLAMNGSGIIHDFELALIGATTES</sequence>
<feature type="domain" description="Arginine dihydrolase ArgZ/ArgE-like C-terminal second subdomain" evidence="1">
    <location>
        <begin position="59"/>
        <end position="123"/>
    </location>
</feature>
<proteinExistence type="predicted"/>
<gene>
    <name evidence="2" type="ORF">METZ01_LOCUS461536</name>
</gene>
<evidence type="ECO:0000313" key="2">
    <source>
        <dbReference type="EMBL" id="SVE08682.1"/>
    </source>
</evidence>
<dbReference type="Pfam" id="PF21570">
    <property type="entry name" value="ArgZ-like_C_2nd"/>
    <property type="match status" value="1"/>
</dbReference>